<evidence type="ECO:0000313" key="3">
    <source>
        <dbReference type="EMBL" id="OWZ12565.1"/>
    </source>
</evidence>
<sequence length="405" mass="46862">MVSKSKREGSCSESSSVELGRRHNHHHGAKRRDPHVASVGLTKSGNKKRVRRIQRELPILRQQVQELELKLTRLQFQNTSSNGNLANKQNQVTQKGFLWNLIAERQLKERLRVEQQQIGLKDLCKELRQYSSELQILFTKFEDYQEVTFNRSNQQRKTWKFEVHDDEEIFADQMMIIAKLYLTIQMQYQKPDRTMHFGQELAMGKDIPRLDPTAPAGIVFDARCGILLPFTLDVAVEAYWKFFRCDHLDQFNGDNEPDNDIVTRSFSIRANLKGCNSEAHGKYMCQKYASEDGVALIWSGVWYITEYGGVKFQGMQLHKRGSVKLRCVPREGPGQQSTSTVVEALFETIPVFEDNVIDRMHQTESLRHALNRSFNIMNSTFCQMMSGLLLKEDWKATFGRENVSC</sequence>
<evidence type="ECO:0008006" key="5">
    <source>
        <dbReference type="Google" id="ProtNLM"/>
    </source>
</evidence>
<dbReference type="EMBL" id="NBNE01001807">
    <property type="protein sequence ID" value="OWZ12565.1"/>
    <property type="molecule type" value="Genomic_DNA"/>
</dbReference>
<feature type="compositionally biased region" description="Basic and acidic residues" evidence="2">
    <location>
        <begin position="1"/>
        <end position="10"/>
    </location>
</feature>
<comment type="caution">
    <text evidence="3">The sequence shown here is derived from an EMBL/GenBank/DDBJ whole genome shotgun (WGS) entry which is preliminary data.</text>
</comment>
<reference evidence="4" key="1">
    <citation type="submission" date="2017-03" db="EMBL/GenBank/DDBJ databases">
        <title>Phytopthora megakarya and P. palmivora, two closely related causual agents of cacao black pod achieved similar genome size and gene model numbers by different mechanisms.</title>
        <authorList>
            <person name="Ali S."/>
            <person name="Shao J."/>
            <person name="Larry D.J."/>
            <person name="Kronmiller B."/>
            <person name="Shen D."/>
            <person name="Strem M.D."/>
            <person name="Melnick R.L."/>
            <person name="Guiltinan M.J."/>
            <person name="Tyler B.M."/>
            <person name="Meinhardt L.W."/>
            <person name="Bailey B.A."/>
        </authorList>
    </citation>
    <scope>NUCLEOTIDE SEQUENCE [LARGE SCALE GENOMIC DNA]</scope>
    <source>
        <strain evidence="4">zdho120</strain>
    </source>
</reference>
<evidence type="ECO:0000313" key="4">
    <source>
        <dbReference type="Proteomes" id="UP000198211"/>
    </source>
</evidence>
<keyword evidence="1" id="KW-0175">Coiled coil</keyword>
<gene>
    <name evidence="3" type="ORF">PHMEG_00014247</name>
</gene>
<keyword evidence="4" id="KW-1185">Reference proteome</keyword>
<protein>
    <recommendedName>
        <fullName evidence="5">M96 mating-specific protein</fullName>
    </recommendedName>
</protein>
<feature type="region of interest" description="Disordered" evidence="2">
    <location>
        <begin position="1"/>
        <end position="48"/>
    </location>
</feature>
<dbReference type="OrthoDB" id="127644at2759"/>
<feature type="compositionally biased region" description="Basic residues" evidence="2">
    <location>
        <begin position="22"/>
        <end position="33"/>
    </location>
</feature>
<proteinExistence type="predicted"/>
<dbReference type="Proteomes" id="UP000198211">
    <property type="component" value="Unassembled WGS sequence"/>
</dbReference>
<accession>A0A225W4R7</accession>
<evidence type="ECO:0000256" key="1">
    <source>
        <dbReference type="SAM" id="Coils"/>
    </source>
</evidence>
<dbReference type="AlphaFoldDB" id="A0A225W4R7"/>
<feature type="coiled-coil region" evidence="1">
    <location>
        <begin position="50"/>
        <end position="77"/>
    </location>
</feature>
<name>A0A225W4R7_9STRA</name>
<evidence type="ECO:0000256" key="2">
    <source>
        <dbReference type="SAM" id="MobiDB-lite"/>
    </source>
</evidence>
<organism evidence="3 4">
    <name type="scientific">Phytophthora megakarya</name>
    <dbReference type="NCBI Taxonomy" id="4795"/>
    <lineage>
        <taxon>Eukaryota</taxon>
        <taxon>Sar</taxon>
        <taxon>Stramenopiles</taxon>
        <taxon>Oomycota</taxon>
        <taxon>Peronosporomycetes</taxon>
        <taxon>Peronosporales</taxon>
        <taxon>Peronosporaceae</taxon>
        <taxon>Phytophthora</taxon>
    </lineage>
</organism>